<dbReference type="RefSeq" id="WP_327787557.1">
    <property type="nucleotide sequence ID" value="NZ_JARGEQ010000008.1"/>
</dbReference>
<evidence type="ECO:0000313" key="1">
    <source>
        <dbReference type="EMBL" id="MDF1585147.1"/>
    </source>
</evidence>
<dbReference type="GO" id="GO:0005737">
    <property type="term" value="C:cytoplasm"/>
    <property type="evidence" value="ECO:0007669"/>
    <property type="project" value="TreeGrafter"/>
</dbReference>
<organism evidence="1 2">
    <name type="scientific">Marinimicrococcus flavescens</name>
    <dbReference type="NCBI Taxonomy" id="3031815"/>
    <lineage>
        <taxon>Bacteria</taxon>
        <taxon>Pseudomonadati</taxon>
        <taxon>Pseudomonadota</taxon>
        <taxon>Alphaproteobacteria</taxon>
        <taxon>Geminicoccales</taxon>
        <taxon>Geminicoccaceae</taxon>
        <taxon>Marinimicrococcus</taxon>
    </lineage>
</organism>
<comment type="caution">
    <text evidence="1">The sequence shown here is derived from an EMBL/GenBank/DDBJ whole genome shotgun (WGS) entry which is preliminary data.</text>
</comment>
<dbReference type="InterPro" id="IPR050275">
    <property type="entry name" value="PGM_Phosphatase"/>
</dbReference>
<dbReference type="EMBL" id="JARGEQ010000008">
    <property type="protein sequence ID" value="MDF1585147.1"/>
    <property type="molecule type" value="Genomic_DNA"/>
</dbReference>
<gene>
    <name evidence="1" type="ORF">PZ740_01955</name>
</gene>
<dbReference type="PANTHER" id="PTHR48100">
    <property type="entry name" value="BROAD-SPECIFICITY PHOSPHATASE YOR283W-RELATED"/>
    <property type="match status" value="1"/>
</dbReference>
<dbReference type="Pfam" id="PF00300">
    <property type="entry name" value="His_Phos_1"/>
    <property type="match status" value="1"/>
</dbReference>
<proteinExistence type="predicted"/>
<evidence type="ECO:0000313" key="2">
    <source>
        <dbReference type="Proteomes" id="UP001301140"/>
    </source>
</evidence>
<sequence length="183" mass="20144">MLLLRHAQSEWNVHFGATRVDPGIFDPPLTEEGEAQALAAAQELRGKGIRRLLASPYRRTLQTASIVARELGLPIAVEPLVRERCAFSCDQGSPASTLAGLWPELDFAGLEERWWGKVVESTESLRARADLFLGKAARMVDRDTTAVVSHWGFIRCVTGQEVGNTGAVRLRLDRPAPAQMRNA</sequence>
<protein>
    <submittedName>
        <fullName evidence="1">Phosphoglycerate mutase family protein</fullName>
    </submittedName>
</protein>
<dbReference type="SMART" id="SM00855">
    <property type="entry name" value="PGAM"/>
    <property type="match status" value="1"/>
</dbReference>
<dbReference type="Gene3D" id="3.40.50.1240">
    <property type="entry name" value="Phosphoglycerate mutase-like"/>
    <property type="match status" value="1"/>
</dbReference>
<dbReference type="InterPro" id="IPR029033">
    <property type="entry name" value="His_PPase_superfam"/>
</dbReference>
<keyword evidence="2" id="KW-1185">Reference proteome</keyword>
<reference evidence="1 2" key="1">
    <citation type="submission" date="2023-03" db="EMBL/GenBank/DDBJ databases">
        <title>YIM 152171 draft genome.</title>
        <authorList>
            <person name="Yang Z."/>
        </authorList>
    </citation>
    <scope>NUCLEOTIDE SEQUENCE [LARGE SCALE GENOMIC DNA]</scope>
    <source>
        <strain evidence="1 2">YIM 152171</strain>
    </source>
</reference>
<dbReference type="SUPFAM" id="SSF53254">
    <property type="entry name" value="Phosphoglycerate mutase-like"/>
    <property type="match status" value="1"/>
</dbReference>
<dbReference type="AlphaFoldDB" id="A0AAP3XQN4"/>
<dbReference type="CDD" id="cd07067">
    <property type="entry name" value="HP_PGM_like"/>
    <property type="match status" value="1"/>
</dbReference>
<dbReference type="PANTHER" id="PTHR48100:SF1">
    <property type="entry name" value="HISTIDINE PHOSPHATASE FAMILY PROTEIN-RELATED"/>
    <property type="match status" value="1"/>
</dbReference>
<dbReference type="GO" id="GO:0016791">
    <property type="term" value="F:phosphatase activity"/>
    <property type="evidence" value="ECO:0007669"/>
    <property type="project" value="TreeGrafter"/>
</dbReference>
<dbReference type="InterPro" id="IPR013078">
    <property type="entry name" value="His_Pase_superF_clade-1"/>
</dbReference>
<name>A0AAP3XQN4_9PROT</name>
<accession>A0AAP3XQN4</accession>
<dbReference type="Proteomes" id="UP001301140">
    <property type="component" value="Unassembled WGS sequence"/>
</dbReference>